<protein>
    <recommendedName>
        <fullName evidence="2">protein-tyrosine-phosphatase</fullName>
        <ecNumber evidence="2">3.1.3.48</ecNumber>
    </recommendedName>
</protein>
<dbReference type="InterPro" id="IPR016195">
    <property type="entry name" value="Pol/histidinol_Pase-like"/>
</dbReference>
<dbReference type="OrthoDB" id="9788539at2"/>
<dbReference type="AlphaFoldDB" id="C0GGR7"/>
<dbReference type="GO" id="GO:0030145">
    <property type="term" value="F:manganese ion binding"/>
    <property type="evidence" value="ECO:0007669"/>
    <property type="project" value="InterPro"/>
</dbReference>
<dbReference type="STRING" id="555088.DealDRAFT_1631"/>
<accession>C0GGR7</accession>
<dbReference type="GO" id="GO:0004725">
    <property type="term" value="F:protein tyrosine phosphatase activity"/>
    <property type="evidence" value="ECO:0007669"/>
    <property type="project" value="UniProtKB-EC"/>
</dbReference>
<evidence type="ECO:0000313" key="7">
    <source>
        <dbReference type="Proteomes" id="UP000006443"/>
    </source>
</evidence>
<dbReference type="PANTHER" id="PTHR39181">
    <property type="entry name" value="TYROSINE-PROTEIN PHOSPHATASE YWQE"/>
    <property type="match status" value="1"/>
</dbReference>
<name>C0GGR7_DETAL</name>
<comment type="similarity">
    <text evidence="1">Belongs to the metallo-dependent hydrolases superfamily. CpsB/CapC family.</text>
</comment>
<dbReference type="InterPro" id="IPR016667">
    <property type="entry name" value="Caps_polysacc_synth_CpsB/CapC"/>
</dbReference>
<evidence type="ECO:0000313" key="6">
    <source>
        <dbReference type="EMBL" id="EEG77508.1"/>
    </source>
</evidence>
<dbReference type="PANTHER" id="PTHR39181:SF1">
    <property type="entry name" value="TYROSINE-PROTEIN PHOSPHATASE YWQE"/>
    <property type="match status" value="1"/>
</dbReference>
<keyword evidence="3 6" id="KW-0378">Hydrolase</keyword>
<dbReference type="Gene3D" id="3.20.20.140">
    <property type="entry name" value="Metal-dependent hydrolases"/>
    <property type="match status" value="1"/>
</dbReference>
<dbReference type="EMBL" id="ACJM01000007">
    <property type="protein sequence ID" value="EEG77508.1"/>
    <property type="molecule type" value="Genomic_DNA"/>
</dbReference>
<organism evidence="6 7">
    <name type="scientific">Dethiobacter alkaliphilus AHT 1</name>
    <dbReference type="NCBI Taxonomy" id="555088"/>
    <lineage>
        <taxon>Bacteria</taxon>
        <taxon>Bacillati</taxon>
        <taxon>Bacillota</taxon>
        <taxon>Dethiobacteria</taxon>
        <taxon>Dethiobacterales</taxon>
        <taxon>Dethiobacteraceae</taxon>
        <taxon>Dethiobacter</taxon>
    </lineage>
</organism>
<keyword evidence="4" id="KW-0904">Protein phosphatase</keyword>
<dbReference type="Pfam" id="PF19567">
    <property type="entry name" value="CpsB_CapC"/>
    <property type="match status" value="1"/>
</dbReference>
<comment type="catalytic activity">
    <reaction evidence="5">
        <text>O-phospho-L-tyrosyl-[protein] + H2O = L-tyrosyl-[protein] + phosphate</text>
        <dbReference type="Rhea" id="RHEA:10684"/>
        <dbReference type="Rhea" id="RHEA-COMP:10136"/>
        <dbReference type="Rhea" id="RHEA-COMP:20101"/>
        <dbReference type="ChEBI" id="CHEBI:15377"/>
        <dbReference type="ChEBI" id="CHEBI:43474"/>
        <dbReference type="ChEBI" id="CHEBI:46858"/>
        <dbReference type="ChEBI" id="CHEBI:61978"/>
        <dbReference type="EC" id="3.1.3.48"/>
    </reaction>
</comment>
<dbReference type="EC" id="3.1.3.48" evidence="2"/>
<reference evidence="6 7" key="1">
    <citation type="submission" date="2009-02" db="EMBL/GenBank/DDBJ databases">
        <title>Sequencing of the draft genome and assembly of Dethiobacter alkaliphilus AHT 1.</title>
        <authorList>
            <consortium name="US DOE Joint Genome Institute (JGI-PGF)"/>
            <person name="Lucas S."/>
            <person name="Copeland A."/>
            <person name="Lapidus A."/>
            <person name="Glavina del Rio T."/>
            <person name="Dalin E."/>
            <person name="Tice H."/>
            <person name="Bruce D."/>
            <person name="Goodwin L."/>
            <person name="Pitluck S."/>
            <person name="Larimer F."/>
            <person name="Land M.L."/>
            <person name="Hauser L."/>
            <person name="Muyzer G."/>
        </authorList>
    </citation>
    <scope>NUCLEOTIDE SEQUENCE [LARGE SCALE GENOMIC DNA]</scope>
    <source>
        <strain evidence="6 7">AHT 1</strain>
    </source>
</reference>
<evidence type="ECO:0000256" key="1">
    <source>
        <dbReference type="ARBA" id="ARBA00005750"/>
    </source>
</evidence>
<dbReference type="eggNOG" id="COG4464">
    <property type="taxonomic scope" value="Bacteria"/>
</dbReference>
<sequence>MSFIDIHCHLIPEVDDGARDMDHALVLAQSLVATGFSTVIATPHYGEDYSSSYQSHIQKQYNLLVENLKQEGVPLSVFLGGEILLTPQVLEQAQAKKLPTLHDTPYVLLELPFYQPVPTYAGETIFQLQALGYKPILAHPERILALHNNYKQLDEFGQSGVLFQINAGSLAGRYGKAAKHMAAELLKRGSVHFLATDTHNSTGPGDFTNLKQKSELPIDELVHNNPARLLSGGSVASVQPPKAPSLLERLCKHFS</sequence>
<dbReference type="SUPFAM" id="SSF89550">
    <property type="entry name" value="PHP domain-like"/>
    <property type="match status" value="1"/>
</dbReference>
<evidence type="ECO:0000256" key="4">
    <source>
        <dbReference type="ARBA" id="ARBA00022912"/>
    </source>
</evidence>
<proteinExistence type="inferred from homology"/>
<evidence type="ECO:0000256" key="2">
    <source>
        <dbReference type="ARBA" id="ARBA00013064"/>
    </source>
</evidence>
<dbReference type="RefSeq" id="WP_008516501.1">
    <property type="nucleotide sequence ID" value="NZ_ACJM01000007.1"/>
</dbReference>
<keyword evidence="7" id="KW-1185">Reference proteome</keyword>
<gene>
    <name evidence="6" type="ORF">DealDRAFT_1631</name>
</gene>
<comment type="caution">
    <text evidence="6">The sequence shown here is derived from an EMBL/GenBank/DDBJ whole genome shotgun (WGS) entry which is preliminary data.</text>
</comment>
<evidence type="ECO:0000256" key="3">
    <source>
        <dbReference type="ARBA" id="ARBA00022801"/>
    </source>
</evidence>
<evidence type="ECO:0000256" key="5">
    <source>
        <dbReference type="ARBA" id="ARBA00051722"/>
    </source>
</evidence>
<dbReference type="Proteomes" id="UP000006443">
    <property type="component" value="Unassembled WGS sequence"/>
</dbReference>